<dbReference type="AlphaFoldDB" id="A0A832WPL3"/>
<dbReference type="GeneID" id="1477448"/>
<proteinExistence type="predicted"/>
<dbReference type="RefSeq" id="WP_011018517.1">
    <property type="nucleotide sequence ID" value="NZ_DUJS01000004.1"/>
</dbReference>
<protein>
    <submittedName>
        <fullName evidence="1">DUF429 domain-containing protein</fullName>
    </submittedName>
</protein>
<evidence type="ECO:0000313" key="2">
    <source>
        <dbReference type="Proteomes" id="UP000619545"/>
    </source>
</evidence>
<sequence length="170" mass="19099">MYVVGVDLAAKPGNPAGFAVWREGEIVCWSESSDDERVLEVCRKAELVVFDAPLTESDRPFRRRDEIFRRYAPVLPLTFPGMRELSRRARSLVRRLELEVYETYPRAAERFIRLHGNPVDEHSRDAAICCAVGLAVLEGEAHVFGEPPKAALPKRELSVSVRALTAPPDV</sequence>
<dbReference type="PIRSF" id="PIRSF024051">
    <property type="entry name" value="DUF429"/>
    <property type="match status" value="1"/>
</dbReference>
<comment type="caution">
    <text evidence="1">The sequence shown here is derived from an EMBL/GenBank/DDBJ whole genome shotgun (WGS) entry which is preliminary data.</text>
</comment>
<accession>A0A832WPL3</accession>
<gene>
    <name evidence="1" type="ORF">HA336_05725</name>
</gene>
<reference evidence="1" key="1">
    <citation type="journal article" date="2020" name="bioRxiv">
        <title>A rank-normalized archaeal taxonomy based on genome phylogeny resolves widespread incomplete and uneven classifications.</title>
        <authorList>
            <person name="Rinke C."/>
            <person name="Chuvochina M."/>
            <person name="Mussig A.J."/>
            <person name="Chaumeil P.-A."/>
            <person name="Waite D.W."/>
            <person name="Whitman W.B."/>
            <person name="Parks D.H."/>
            <person name="Hugenholtz P."/>
        </authorList>
    </citation>
    <scope>NUCLEOTIDE SEQUENCE</scope>
    <source>
        <strain evidence="1">UBA8853</strain>
    </source>
</reference>
<organism evidence="1 2">
    <name type="scientific">Methanopyrus kandleri</name>
    <dbReference type="NCBI Taxonomy" id="2320"/>
    <lineage>
        <taxon>Archaea</taxon>
        <taxon>Methanobacteriati</taxon>
        <taxon>Methanobacteriota</taxon>
        <taxon>Methanomada group</taxon>
        <taxon>Methanopyri</taxon>
        <taxon>Methanopyrales</taxon>
        <taxon>Methanopyraceae</taxon>
        <taxon>Methanopyrus</taxon>
    </lineage>
</organism>
<dbReference type="Proteomes" id="UP000619545">
    <property type="component" value="Unassembled WGS sequence"/>
</dbReference>
<name>A0A832WPL3_9EURY</name>
<dbReference type="EMBL" id="DUJS01000004">
    <property type="protein sequence ID" value="HII70714.1"/>
    <property type="molecule type" value="Genomic_DNA"/>
</dbReference>
<dbReference type="InterPro" id="IPR018036">
    <property type="entry name" value="DUF429_subgr"/>
</dbReference>
<evidence type="ECO:0000313" key="1">
    <source>
        <dbReference type="EMBL" id="HII70714.1"/>
    </source>
</evidence>